<accession>A0AA38HL02</accession>
<evidence type="ECO:0000259" key="3">
    <source>
        <dbReference type="PROSITE" id="PS51194"/>
    </source>
</evidence>
<dbReference type="InterPro" id="IPR049730">
    <property type="entry name" value="SNF2/RAD54-like_C"/>
</dbReference>
<evidence type="ECO:0000313" key="5">
    <source>
        <dbReference type="Proteomes" id="UP001168821"/>
    </source>
</evidence>
<dbReference type="InterPro" id="IPR001650">
    <property type="entry name" value="Helicase_C-like"/>
</dbReference>
<reference evidence="4" key="1">
    <citation type="journal article" date="2023" name="G3 (Bethesda)">
        <title>Whole genome assemblies of Zophobas morio and Tenebrio molitor.</title>
        <authorList>
            <person name="Kaur S."/>
            <person name="Stinson S.A."/>
            <person name="diCenzo G.C."/>
        </authorList>
    </citation>
    <scope>NUCLEOTIDE SEQUENCE</scope>
    <source>
        <strain evidence="4">QUZm001</strain>
    </source>
</reference>
<evidence type="ECO:0000256" key="1">
    <source>
        <dbReference type="ARBA" id="ARBA00022801"/>
    </source>
</evidence>
<dbReference type="CDD" id="cd18793">
    <property type="entry name" value="SF2_C_SNF"/>
    <property type="match status" value="1"/>
</dbReference>
<dbReference type="FunFam" id="3.40.50.300:FF:000577">
    <property type="entry name" value="lymphoid-specific helicase isoform X1"/>
    <property type="match status" value="1"/>
</dbReference>
<comment type="caution">
    <text evidence="4">The sequence shown here is derived from an EMBL/GenBank/DDBJ whole genome shotgun (WGS) entry which is preliminary data.</text>
</comment>
<dbReference type="AlphaFoldDB" id="A0AA38HL02"/>
<dbReference type="InterPro" id="IPR000330">
    <property type="entry name" value="SNF2_N"/>
</dbReference>
<evidence type="ECO:0000259" key="2">
    <source>
        <dbReference type="PROSITE" id="PS51192"/>
    </source>
</evidence>
<dbReference type="InterPro" id="IPR027417">
    <property type="entry name" value="P-loop_NTPase"/>
</dbReference>
<evidence type="ECO:0008006" key="6">
    <source>
        <dbReference type="Google" id="ProtNLM"/>
    </source>
</evidence>
<dbReference type="PROSITE" id="PS51192">
    <property type="entry name" value="HELICASE_ATP_BIND_1"/>
    <property type="match status" value="1"/>
</dbReference>
<dbReference type="SUPFAM" id="SSF52540">
    <property type="entry name" value="P-loop containing nucleoside triphosphate hydrolases"/>
    <property type="match status" value="2"/>
</dbReference>
<sequence length="420" mass="48669">MPVIITTYEMVMRDHRAFQGIQWHYIIVDEGHRLKNLHCKLIKELKSCPSSNRLLLTGTPLQNSLSELWSLLNFLLPDIFDDLDAFQSWFDFDLQEGRQLFLEEDTEKWLLSQLHKILEPFLLRRLKQDVEQALPLKRELIVYTPMSDLQKQMYTTSLLEGPIKSSWRNIKLQNLLVHLRKICNHPYLVEYPLDHHGNYLVDDDLVKASGKLVMLDRLLPALQHRGHRLLLFSQMTRMLDILQDYCSLRSYKYSRLDGSLAQKERERVISEFNEDASIFIFLLSTRAGGMGINLTSADTVLIYDSDWNPQCDLQAQDRCHRIGQKKPVLVYRFVTDKSVEITLLNRAQAKRRLEKAVFHKGVLFRLSAIGELNSLSLAKFKGKCLDEATEPLTAEELSTLIEETGHVRVISSVDGERSAF</sequence>
<dbReference type="Gene3D" id="3.40.50.10810">
    <property type="entry name" value="Tandem AAA-ATPase domain"/>
    <property type="match status" value="1"/>
</dbReference>
<feature type="domain" description="Helicase C-terminal" evidence="3">
    <location>
        <begin position="214"/>
        <end position="370"/>
    </location>
</feature>
<dbReference type="GO" id="GO:0016787">
    <property type="term" value="F:hydrolase activity"/>
    <property type="evidence" value="ECO:0007669"/>
    <property type="project" value="UniProtKB-KW"/>
</dbReference>
<dbReference type="EMBL" id="JALNTZ010000915">
    <property type="protein sequence ID" value="KAJ3630033.1"/>
    <property type="molecule type" value="Genomic_DNA"/>
</dbReference>
<dbReference type="Gene3D" id="3.40.50.300">
    <property type="entry name" value="P-loop containing nucleotide triphosphate hydrolases"/>
    <property type="match status" value="1"/>
</dbReference>
<gene>
    <name evidence="4" type="ORF">Zmor_028493</name>
</gene>
<protein>
    <recommendedName>
        <fullName evidence="6">Lymphoid-specific helicase</fullName>
    </recommendedName>
</protein>
<dbReference type="InterPro" id="IPR014001">
    <property type="entry name" value="Helicase_ATP-bd"/>
</dbReference>
<proteinExistence type="predicted"/>
<evidence type="ECO:0000313" key="4">
    <source>
        <dbReference type="EMBL" id="KAJ3630033.1"/>
    </source>
</evidence>
<dbReference type="SMART" id="SM00490">
    <property type="entry name" value="HELICc"/>
    <property type="match status" value="1"/>
</dbReference>
<keyword evidence="1" id="KW-0378">Hydrolase</keyword>
<organism evidence="4 5">
    <name type="scientific">Zophobas morio</name>
    <dbReference type="NCBI Taxonomy" id="2755281"/>
    <lineage>
        <taxon>Eukaryota</taxon>
        <taxon>Metazoa</taxon>
        <taxon>Ecdysozoa</taxon>
        <taxon>Arthropoda</taxon>
        <taxon>Hexapoda</taxon>
        <taxon>Insecta</taxon>
        <taxon>Pterygota</taxon>
        <taxon>Neoptera</taxon>
        <taxon>Endopterygota</taxon>
        <taxon>Coleoptera</taxon>
        <taxon>Polyphaga</taxon>
        <taxon>Cucujiformia</taxon>
        <taxon>Tenebrionidae</taxon>
        <taxon>Zophobas</taxon>
    </lineage>
</organism>
<dbReference type="PANTHER" id="PTHR10799">
    <property type="entry name" value="SNF2/RAD54 HELICASE FAMILY"/>
    <property type="match status" value="1"/>
</dbReference>
<feature type="domain" description="Helicase ATP-binding" evidence="2">
    <location>
        <begin position="1"/>
        <end position="78"/>
    </location>
</feature>
<dbReference type="Proteomes" id="UP001168821">
    <property type="component" value="Unassembled WGS sequence"/>
</dbReference>
<dbReference type="InterPro" id="IPR038718">
    <property type="entry name" value="SNF2-like_sf"/>
</dbReference>
<dbReference type="PROSITE" id="PS51194">
    <property type="entry name" value="HELICASE_CTER"/>
    <property type="match status" value="1"/>
</dbReference>
<dbReference type="Pfam" id="PF00176">
    <property type="entry name" value="SNF2-rel_dom"/>
    <property type="match status" value="1"/>
</dbReference>
<keyword evidence="5" id="KW-1185">Reference proteome</keyword>
<name>A0AA38HL02_9CUCU</name>
<dbReference type="GO" id="GO:0005524">
    <property type="term" value="F:ATP binding"/>
    <property type="evidence" value="ECO:0007669"/>
    <property type="project" value="InterPro"/>
</dbReference>
<dbReference type="Pfam" id="PF00271">
    <property type="entry name" value="Helicase_C"/>
    <property type="match status" value="1"/>
</dbReference>